<keyword evidence="13" id="KW-0007">Acetylation</keyword>
<dbReference type="Gene3D" id="3.40.50.1820">
    <property type="entry name" value="alpha/beta hydrolase"/>
    <property type="match status" value="1"/>
</dbReference>
<comment type="catalytic activity">
    <reaction evidence="22">
        <text>(3R)-hydroxybutanoyl-[ACP] = (2E)-butenoyl-[ACP] + H2O</text>
        <dbReference type="Rhea" id="RHEA:41808"/>
        <dbReference type="Rhea" id="RHEA-COMP:9626"/>
        <dbReference type="Rhea" id="RHEA-COMP:9627"/>
        <dbReference type="ChEBI" id="CHEBI:15377"/>
        <dbReference type="ChEBI" id="CHEBI:78451"/>
        <dbReference type="ChEBI" id="CHEBI:78453"/>
    </reaction>
    <physiologicalReaction direction="left-to-right" evidence="22">
        <dbReference type="Rhea" id="RHEA:41809"/>
    </physiologicalReaction>
</comment>
<comment type="catalytic activity">
    <reaction evidence="36">
        <text>hexadecanoyl-[ACP] + malonyl-[ACP] + H(+) = 3-oxooctadecanoyl-[ACP] + holo-[ACP] + CO2</text>
        <dbReference type="Rhea" id="RHEA:41916"/>
        <dbReference type="Rhea" id="RHEA-COMP:9623"/>
        <dbReference type="Rhea" id="RHEA-COMP:9652"/>
        <dbReference type="Rhea" id="RHEA-COMP:9653"/>
        <dbReference type="Rhea" id="RHEA-COMP:9685"/>
        <dbReference type="ChEBI" id="CHEBI:15378"/>
        <dbReference type="ChEBI" id="CHEBI:16526"/>
        <dbReference type="ChEBI" id="CHEBI:64479"/>
        <dbReference type="ChEBI" id="CHEBI:78449"/>
        <dbReference type="ChEBI" id="CHEBI:78483"/>
        <dbReference type="ChEBI" id="CHEBI:78487"/>
    </reaction>
    <physiologicalReaction direction="left-to-right" evidence="36">
        <dbReference type="Rhea" id="RHEA:41917"/>
    </physiologicalReaction>
</comment>
<comment type="catalytic activity">
    <reaction evidence="32">
        <text>(2E)-hexadecenoyl-[ACP] + NADPH + H(+) = hexadecanoyl-[ACP] + NADP(+)</text>
        <dbReference type="Rhea" id="RHEA:41912"/>
        <dbReference type="Rhea" id="RHEA-COMP:9651"/>
        <dbReference type="Rhea" id="RHEA-COMP:9652"/>
        <dbReference type="ChEBI" id="CHEBI:15378"/>
        <dbReference type="ChEBI" id="CHEBI:57783"/>
        <dbReference type="ChEBI" id="CHEBI:58349"/>
        <dbReference type="ChEBI" id="CHEBI:78481"/>
        <dbReference type="ChEBI" id="CHEBI:78483"/>
    </reaction>
    <physiologicalReaction direction="left-to-right" evidence="32">
        <dbReference type="Rhea" id="RHEA:41913"/>
    </physiologicalReaction>
</comment>
<dbReference type="SUPFAM" id="SSF53474">
    <property type="entry name" value="alpha/beta-Hydrolases"/>
    <property type="match status" value="1"/>
</dbReference>
<evidence type="ECO:0000256" key="19">
    <source>
        <dbReference type="ARBA" id="ARBA00023398"/>
    </source>
</evidence>
<comment type="pathway">
    <text evidence="1">Lipid metabolism.</text>
</comment>
<dbReference type="SMART" id="SM00829">
    <property type="entry name" value="PKS_ER"/>
    <property type="match status" value="1"/>
</dbReference>
<dbReference type="GO" id="GO:0004315">
    <property type="term" value="F:3-oxoacyl-[acyl-carrier-protein] synthase activity"/>
    <property type="evidence" value="ECO:0007669"/>
    <property type="project" value="UniProtKB-EC"/>
</dbReference>
<evidence type="ECO:0000256" key="16">
    <source>
        <dbReference type="ARBA" id="ARBA00023373"/>
    </source>
</evidence>
<evidence type="ECO:0000259" key="57">
    <source>
        <dbReference type="PROSITE" id="PS52019"/>
    </source>
</evidence>
<comment type="catalytic activity">
    <reaction evidence="16">
        <text>(3R)-hydroxyhexanoyl-[ACP] = (2E)-hexenoyl-[ACP] + H2O</text>
        <dbReference type="Rhea" id="RHEA:41828"/>
        <dbReference type="Rhea" id="RHEA-COMP:9630"/>
        <dbReference type="Rhea" id="RHEA-COMP:9631"/>
        <dbReference type="ChEBI" id="CHEBI:15377"/>
        <dbReference type="ChEBI" id="CHEBI:78457"/>
        <dbReference type="ChEBI" id="CHEBI:78458"/>
    </reaction>
    <physiologicalReaction direction="left-to-right" evidence="16">
        <dbReference type="Rhea" id="RHEA:41829"/>
    </physiologicalReaction>
</comment>
<evidence type="ECO:0000313" key="59">
    <source>
        <dbReference type="Proteomes" id="UP001233999"/>
    </source>
</evidence>
<dbReference type="InterPro" id="IPR020843">
    <property type="entry name" value="ER"/>
</dbReference>
<comment type="catalytic activity">
    <reaction evidence="35">
        <text>acetyl-[ACP] + malonyl-[ACP] + H(+) = 3-oxobutanoyl-[ACP] + holo-[ACP] + CO2</text>
        <dbReference type="Rhea" id="RHEA:41800"/>
        <dbReference type="Rhea" id="RHEA-COMP:9621"/>
        <dbReference type="Rhea" id="RHEA-COMP:9623"/>
        <dbReference type="Rhea" id="RHEA-COMP:9625"/>
        <dbReference type="Rhea" id="RHEA-COMP:9685"/>
        <dbReference type="ChEBI" id="CHEBI:15378"/>
        <dbReference type="ChEBI" id="CHEBI:16526"/>
        <dbReference type="ChEBI" id="CHEBI:64479"/>
        <dbReference type="ChEBI" id="CHEBI:78446"/>
        <dbReference type="ChEBI" id="CHEBI:78449"/>
        <dbReference type="ChEBI" id="CHEBI:78450"/>
    </reaction>
    <physiologicalReaction direction="left-to-right" evidence="35">
        <dbReference type="Rhea" id="RHEA:41801"/>
    </physiologicalReaction>
</comment>
<dbReference type="Pfam" id="PF08659">
    <property type="entry name" value="KR"/>
    <property type="match status" value="1"/>
</dbReference>
<comment type="catalytic activity">
    <reaction evidence="41">
        <text>3-oxohexanoyl-[ACP] + NADPH + H(+) = (3R)-hydroxyhexanoyl-[ACP] + NADP(+)</text>
        <dbReference type="Rhea" id="RHEA:41824"/>
        <dbReference type="Rhea" id="RHEA-COMP:9629"/>
        <dbReference type="Rhea" id="RHEA-COMP:9630"/>
        <dbReference type="ChEBI" id="CHEBI:15378"/>
        <dbReference type="ChEBI" id="CHEBI:57783"/>
        <dbReference type="ChEBI" id="CHEBI:58349"/>
        <dbReference type="ChEBI" id="CHEBI:78456"/>
        <dbReference type="ChEBI" id="CHEBI:78457"/>
    </reaction>
    <physiologicalReaction direction="left-to-right" evidence="41">
        <dbReference type="Rhea" id="RHEA:41825"/>
    </physiologicalReaction>
</comment>
<dbReference type="GO" id="GO:0006633">
    <property type="term" value="P:fatty acid biosynthetic process"/>
    <property type="evidence" value="ECO:0007669"/>
    <property type="project" value="TreeGrafter"/>
</dbReference>
<evidence type="ECO:0000256" key="22">
    <source>
        <dbReference type="ARBA" id="ARBA00023402"/>
    </source>
</evidence>
<evidence type="ECO:0000256" key="21">
    <source>
        <dbReference type="ARBA" id="ARBA00023401"/>
    </source>
</evidence>
<reference evidence="58" key="1">
    <citation type="journal article" date="2023" name="IScience">
        <title>Live-bearing cockroach genome reveals convergent evolutionary mechanisms linked to viviparity in insects and beyond.</title>
        <authorList>
            <person name="Fouks B."/>
            <person name="Harrison M.C."/>
            <person name="Mikhailova A.A."/>
            <person name="Marchal E."/>
            <person name="English S."/>
            <person name="Carruthers M."/>
            <person name="Jennings E.C."/>
            <person name="Chiamaka E.L."/>
            <person name="Frigard R.A."/>
            <person name="Pippel M."/>
            <person name="Attardo G.M."/>
            <person name="Benoit J.B."/>
            <person name="Bornberg-Bauer E."/>
            <person name="Tobe S.S."/>
        </authorList>
    </citation>
    <scope>NUCLEOTIDE SEQUENCE</scope>
    <source>
        <strain evidence="58">Stay&amp;Tobe</strain>
    </source>
</reference>
<evidence type="ECO:0000256" key="50">
    <source>
        <dbReference type="ARBA" id="ARBA00049414"/>
    </source>
</evidence>
<comment type="catalytic activity">
    <reaction evidence="31">
        <text>dodecanoyl-[ACP] + malonyl-[ACP] + H(+) = 3-oxotetradecanoyl-[ACP] + holo-[ACP] + CO2</text>
        <dbReference type="Rhea" id="RHEA:41884"/>
        <dbReference type="Rhea" id="RHEA-COMP:9623"/>
        <dbReference type="Rhea" id="RHEA-COMP:9644"/>
        <dbReference type="Rhea" id="RHEA-COMP:9645"/>
        <dbReference type="Rhea" id="RHEA-COMP:9685"/>
        <dbReference type="ChEBI" id="CHEBI:15378"/>
        <dbReference type="ChEBI" id="CHEBI:16526"/>
        <dbReference type="ChEBI" id="CHEBI:64479"/>
        <dbReference type="ChEBI" id="CHEBI:65264"/>
        <dbReference type="ChEBI" id="CHEBI:78449"/>
        <dbReference type="ChEBI" id="CHEBI:78473"/>
    </reaction>
    <physiologicalReaction direction="left-to-right" evidence="31">
        <dbReference type="Rhea" id="RHEA:41885"/>
    </physiologicalReaction>
</comment>
<comment type="catalytic activity">
    <reaction evidence="21">
        <text>(3R)-hydroxyhexadecanoyl-[ACP] = (2E)-hexadecenoyl-[ACP] + H2O</text>
        <dbReference type="Rhea" id="RHEA:41908"/>
        <dbReference type="Rhea" id="RHEA-COMP:9650"/>
        <dbReference type="Rhea" id="RHEA-COMP:9651"/>
        <dbReference type="ChEBI" id="CHEBI:15377"/>
        <dbReference type="ChEBI" id="CHEBI:78480"/>
        <dbReference type="ChEBI" id="CHEBI:78481"/>
    </reaction>
    <physiologicalReaction direction="left-to-right" evidence="21">
        <dbReference type="Rhea" id="RHEA:41909"/>
    </physiologicalReaction>
</comment>
<dbReference type="InterPro" id="IPR036736">
    <property type="entry name" value="ACP-like_sf"/>
</dbReference>
<dbReference type="Gene3D" id="3.10.129.110">
    <property type="entry name" value="Polyketide synthase dehydratase"/>
    <property type="match status" value="1"/>
</dbReference>
<dbReference type="InterPro" id="IPR036291">
    <property type="entry name" value="NAD(P)-bd_dom_sf"/>
</dbReference>
<gene>
    <name evidence="58" type="ORF">L9F63_009587</name>
</gene>
<comment type="catalytic activity">
    <reaction evidence="48">
        <text>(2E)-tetradecenoyl-[ACP] + NADPH + H(+) = tetradecanoyl-[ACP] + NADP(+)</text>
        <dbReference type="Rhea" id="RHEA:41896"/>
        <dbReference type="Rhea" id="RHEA-COMP:9647"/>
        <dbReference type="Rhea" id="RHEA-COMP:9648"/>
        <dbReference type="ChEBI" id="CHEBI:15378"/>
        <dbReference type="ChEBI" id="CHEBI:57783"/>
        <dbReference type="ChEBI" id="CHEBI:58349"/>
        <dbReference type="ChEBI" id="CHEBI:78475"/>
        <dbReference type="ChEBI" id="CHEBI:78477"/>
    </reaction>
    <physiologicalReaction direction="left-to-right" evidence="48">
        <dbReference type="Rhea" id="RHEA:41897"/>
    </physiologicalReaction>
</comment>
<evidence type="ECO:0000256" key="54">
    <source>
        <dbReference type="ARBA" id="ARBA00049533"/>
    </source>
</evidence>
<dbReference type="PANTHER" id="PTHR43775:SF23">
    <property type="entry name" value="FATTY ACID SYNTHASE 3"/>
    <property type="match status" value="1"/>
</dbReference>
<feature type="region of interest" description="C-terminal hotdog fold" evidence="55">
    <location>
        <begin position="345"/>
        <end position="468"/>
    </location>
</feature>
<keyword evidence="9" id="KW-0597">Phosphoprotein</keyword>
<comment type="catalytic activity">
    <reaction evidence="28">
        <text>3-oxodecanoyl-[ACP] + NADPH + H(+) = (3R)-hydroxydecanoyl-[ACP] + NADP(+)</text>
        <dbReference type="Rhea" id="RHEA:41856"/>
        <dbReference type="Rhea" id="RHEA-COMP:9637"/>
        <dbReference type="Rhea" id="RHEA-COMP:9638"/>
        <dbReference type="ChEBI" id="CHEBI:15378"/>
        <dbReference type="ChEBI" id="CHEBI:57783"/>
        <dbReference type="ChEBI" id="CHEBI:58349"/>
        <dbReference type="ChEBI" id="CHEBI:78464"/>
        <dbReference type="ChEBI" id="CHEBI:78466"/>
    </reaction>
    <physiologicalReaction direction="left-to-right" evidence="28">
        <dbReference type="Rhea" id="RHEA:41857"/>
    </physiologicalReaction>
</comment>
<dbReference type="InterPro" id="IPR016035">
    <property type="entry name" value="Acyl_Trfase/lysoPLipase"/>
</dbReference>
<dbReference type="EC" id="2.3.1.41" evidence="6"/>
<proteinExistence type="predicted"/>
<feature type="domain" description="Carrier" evidence="56">
    <location>
        <begin position="1348"/>
        <end position="1425"/>
    </location>
</feature>
<dbReference type="GO" id="GO:0004316">
    <property type="term" value="F:3-oxoacyl-[acyl-carrier-protein] reductase (NADPH) activity"/>
    <property type="evidence" value="ECO:0007669"/>
    <property type="project" value="UniProtKB-EC"/>
</dbReference>
<evidence type="ECO:0000256" key="9">
    <source>
        <dbReference type="ARBA" id="ARBA00022553"/>
    </source>
</evidence>
<dbReference type="Gene3D" id="3.40.50.720">
    <property type="entry name" value="NAD(P)-binding Rossmann-like Domain"/>
    <property type="match status" value="1"/>
</dbReference>
<feature type="domain" description="PKS/mFAS DH" evidence="57">
    <location>
        <begin position="206"/>
        <end position="468"/>
    </location>
</feature>
<dbReference type="EC" id="3.1.2.14" evidence="3"/>
<dbReference type="Pfam" id="PF00550">
    <property type="entry name" value="PP-binding"/>
    <property type="match status" value="1"/>
</dbReference>
<dbReference type="EC" id="1.1.1.100" evidence="5"/>
<comment type="catalytic activity">
    <reaction evidence="42">
        <text>a 2,3-saturated acyl-[ACP] + NADP(+) = a (2E)-enoyl-[ACP] + NADPH + H(+)</text>
        <dbReference type="Rhea" id="RHEA:22564"/>
        <dbReference type="Rhea" id="RHEA-COMP:9925"/>
        <dbReference type="Rhea" id="RHEA-COMP:9926"/>
        <dbReference type="ChEBI" id="CHEBI:15378"/>
        <dbReference type="ChEBI" id="CHEBI:57783"/>
        <dbReference type="ChEBI" id="CHEBI:58349"/>
        <dbReference type="ChEBI" id="CHEBI:78784"/>
        <dbReference type="ChEBI" id="CHEBI:78785"/>
        <dbReference type="EC" id="1.3.1.39"/>
    </reaction>
    <physiologicalReaction direction="right-to-left" evidence="42">
        <dbReference type="Rhea" id="RHEA:22566"/>
    </physiologicalReaction>
</comment>
<keyword evidence="12" id="KW-0663">Pyridoxal phosphate</keyword>
<evidence type="ECO:0000256" key="28">
    <source>
        <dbReference type="ARBA" id="ARBA00047440"/>
    </source>
</evidence>
<evidence type="ECO:0000256" key="52">
    <source>
        <dbReference type="ARBA" id="ARBA00049449"/>
    </source>
</evidence>
<dbReference type="InterPro" id="IPR001227">
    <property type="entry name" value="Ac_transferase_dom_sf"/>
</dbReference>
<evidence type="ECO:0000256" key="40">
    <source>
        <dbReference type="ARBA" id="ARBA00048506"/>
    </source>
</evidence>
<keyword evidence="11" id="KW-0702">S-nitrosylation</keyword>
<dbReference type="PANTHER" id="PTHR43775">
    <property type="entry name" value="FATTY ACID SYNTHASE"/>
    <property type="match status" value="1"/>
</dbReference>
<comment type="catalytic activity">
    <reaction evidence="46">
        <text>(2E)-octadecenoyl-[ACP] + NADPH + H(+) = octadecanoyl-[ACP] + NADP(+)</text>
        <dbReference type="Rhea" id="RHEA:41928"/>
        <dbReference type="Rhea" id="RHEA-COMP:9655"/>
        <dbReference type="Rhea" id="RHEA-COMP:9656"/>
        <dbReference type="ChEBI" id="CHEBI:15378"/>
        <dbReference type="ChEBI" id="CHEBI:57783"/>
        <dbReference type="ChEBI" id="CHEBI:58349"/>
        <dbReference type="ChEBI" id="CHEBI:78489"/>
        <dbReference type="ChEBI" id="CHEBI:78495"/>
    </reaction>
    <physiologicalReaction direction="left-to-right" evidence="46">
        <dbReference type="Rhea" id="RHEA:41929"/>
    </physiologicalReaction>
</comment>
<feature type="active site" description="Proton donor; for dehydratase activity" evidence="55">
    <location>
        <position position="394"/>
    </location>
</feature>
<dbReference type="Gene3D" id="3.40.366.10">
    <property type="entry name" value="Malonyl-Coenzyme A Acyl Carrier Protein, domain 2"/>
    <property type="match status" value="1"/>
</dbReference>
<dbReference type="InterPro" id="IPR050091">
    <property type="entry name" value="PKS_NRPS_Biosynth_Enz"/>
</dbReference>
<evidence type="ECO:0000256" key="29">
    <source>
        <dbReference type="ARBA" id="ARBA00047451"/>
    </source>
</evidence>
<dbReference type="Pfam" id="PF00975">
    <property type="entry name" value="Thioesterase"/>
    <property type="match status" value="1"/>
</dbReference>
<reference evidence="58" key="2">
    <citation type="submission" date="2023-05" db="EMBL/GenBank/DDBJ databases">
        <authorList>
            <person name="Fouks B."/>
        </authorList>
    </citation>
    <scope>NUCLEOTIDE SEQUENCE</scope>
    <source>
        <strain evidence="58">Stay&amp;Tobe</strain>
        <tissue evidence="58">Testes</tissue>
    </source>
</reference>
<evidence type="ECO:0000256" key="33">
    <source>
        <dbReference type="ARBA" id="ARBA00047897"/>
    </source>
</evidence>
<evidence type="ECO:0000256" key="42">
    <source>
        <dbReference type="ARBA" id="ARBA00048650"/>
    </source>
</evidence>
<dbReference type="GO" id="GO:0016297">
    <property type="term" value="F:fatty acyl-[ACP] hydrolase activity"/>
    <property type="evidence" value="ECO:0007669"/>
    <property type="project" value="UniProtKB-EC"/>
</dbReference>
<comment type="catalytic activity">
    <reaction evidence="33">
        <text>(2E)-hexenoyl-[ACP] + NADPH + H(+) = hexanoyl-[ACP] + NADP(+)</text>
        <dbReference type="Rhea" id="RHEA:41832"/>
        <dbReference type="Rhea" id="RHEA-COMP:9631"/>
        <dbReference type="Rhea" id="RHEA-COMP:9632"/>
        <dbReference type="ChEBI" id="CHEBI:15378"/>
        <dbReference type="ChEBI" id="CHEBI:57783"/>
        <dbReference type="ChEBI" id="CHEBI:58349"/>
        <dbReference type="ChEBI" id="CHEBI:78458"/>
        <dbReference type="ChEBI" id="CHEBI:78459"/>
    </reaction>
    <physiologicalReaction direction="left-to-right" evidence="33">
        <dbReference type="Rhea" id="RHEA:41833"/>
    </physiologicalReaction>
</comment>
<comment type="caution">
    <text evidence="58">The sequence shown here is derived from an EMBL/GenBank/DDBJ whole genome shotgun (WGS) entry which is preliminary data.</text>
</comment>
<protein>
    <recommendedName>
        <fullName evidence="7">Fatty acid synthase</fullName>
        <ecNumber evidence="5">1.1.1.100</ecNumber>
        <ecNumber evidence="2">1.3.1.39</ecNumber>
        <ecNumber evidence="6">2.3.1.41</ecNumber>
        <ecNumber evidence="4">2.3.1.85</ecNumber>
        <ecNumber evidence="3">3.1.2.14</ecNumber>
    </recommendedName>
</protein>
<dbReference type="InterPro" id="IPR042104">
    <property type="entry name" value="PKS_dehydratase_sf"/>
</dbReference>
<comment type="function">
    <text evidence="23">Fatty acid synthetase is a multifunctional enzyme that catalyzes the de novo biosynthesis of long-chain saturated fatty acids starting from acetyl-CoA and malonyl-CoA in the presence of NADPH. This multifunctional protein contains 7 catalytic activities and a site for the binding of the prosthetic group 4'-phosphopantetheine of the acyl carrier protein ([ACP]) domain.</text>
</comment>
<comment type="catalytic activity">
    <reaction evidence="30">
        <text>(2E)-butenoyl-[ACP] + NADPH + H(+) = butanoyl-[ACP] + NADP(+)</text>
        <dbReference type="Rhea" id="RHEA:41812"/>
        <dbReference type="Rhea" id="RHEA-COMP:9627"/>
        <dbReference type="Rhea" id="RHEA-COMP:9628"/>
        <dbReference type="ChEBI" id="CHEBI:15378"/>
        <dbReference type="ChEBI" id="CHEBI:57783"/>
        <dbReference type="ChEBI" id="CHEBI:58349"/>
        <dbReference type="ChEBI" id="CHEBI:78453"/>
        <dbReference type="ChEBI" id="CHEBI:78454"/>
    </reaction>
    <physiologicalReaction direction="left-to-right" evidence="30">
        <dbReference type="Rhea" id="RHEA:41813"/>
    </physiologicalReaction>
</comment>
<dbReference type="InterPro" id="IPR049900">
    <property type="entry name" value="PKS_mFAS_DH"/>
</dbReference>
<comment type="catalytic activity">
    <reaction evidence="53">
        <text>(2E)-decenoyl-[ACP] + NADPH + H(+) = decanoyl-[ACP] + NADP(+)</text>
        <dbReference type="Rhea" id="RHEA:41864"/>
        <dbReference type="Rhea" id="RHEA-COMP:9639"/>
        <dbReference type="Rhea" id="RHEA-COMP:9640"/>
        <dbReference type="ChEBI" id="CHEBI:15378"/>
        <dbReference type="ChEBI" id="CHEBI:57783"/>
        <dbReference type="ChEBI" id="CHEBI:58349"/>
        <dbReference type="ChEBI" id="CHEBI:78467"/>
        <dbReference type="ChEBI" id="CHEBI:78468"/>
    </reaction>
    <physiologicalReaction direction="left-to-right" evidence="53">
        <dbReference type="Rhea" id="RHEA:41865"/>
    </physiologicalReaction>
</comment>
<dbReference type="CDD" id="cd08954">
    <property type="entry name" value="KR_1_FAS_SDR_x"/>
    <property type="match status" value="1"/>
</dbReference>
<comment type="catalytic activity">
    <reaction evidence="34">
        <text>3-oxobutanoyl-[ACP] + NADPH + H(+) = (3R)-hydroxybutanoyl-[ACP] + NADP(+)</text>
        <dbReference type="Rhea" id="RHEA:41804"/>
        <dbReference type="Rhea" id="RHEA-COMP:9625"/>
        <dbReference type="Rhea" id="RHEA-COMP:9626"/>
        <dbReference type="ChEBI" id="CHEBI:15378"/>
        <dbReference type="ChEBI" id="CHEBI:57783"/>
        <dbReference type="ChEBI" id="CHEBI:58349"/>
        <dbReference type="ChEBI" id="CHEBI:78450"/>
        <dbReference type="ChEBI" id="CHEBI:78451"/>
    </reaction>
    <physiologicalReaction direction="left-to-right" evidence="34">
        <dbReference type="Rhea" id="RHEA:41805"/>
    </physiologicalReaction>
</comment>
<dbReference type="Pfam" id="PF21149">
    <property type="entry name" value="FAS_pseudo-KR"/>
    <property type="match status" value="1"/>
</dbReference>
<evidence type="ECO:0000256" key="13">
    <source>
        <dbReference type="ARBA" id="ARBA00022990"/>
    </source>
</evidence>
<accession>A0AAD8AJC6</accession>
<evidence type="ECO:0000256" key="45">
    <source>
        <dbReference type="ARBA" id="ARBA00048935"/>
    </source>
</evidence>
<evidence type="ECO:0000256" key="15">
    <source>
        <dbReference type="ARBA" id="ARBA00023351"/>
    </source>
</evidence>
<dbReference type="SUPFAM" id="SSF47336">
    <property type="entry name" value="ACP-like"/>
    <property type="match status" value="1"/>
</dbReference>
<evidence type="ECO:0000256" key="55">
    <source>
        <dbReference type="PROSITE-ProRule" id="PRU01363"/>
    </source>
</evidence>
<dbReference type="SUPFAM" id="SSF50129">
    <property type="entry name" value="GroES-like"/>
    <property type="match status" value="1"/>
</dbReference>
<dbReference type="GO" id="GO:0031177">
    <property type="term" value="F:phosphopantetheine binding"/>
    <property type="evidence" value="ECO:0007669"/>
    <property type="project" value="InterPro"/>
</dbReference>
<dbReference type="InterPro" id="IPR057326">
    <property type="entry name" value="KR_dom"/>
</dbReference>
<evidence type="ECO:0000256" key="31">
    <source>
        <dbReference type="ARBA" id="ARBA00047578"/>
    </source>
</evidence>
<comment type="catalytic activity">
    <reaction evidence="44">
        <text>hexadecanoyl-[ACP] + H2O = hexadecanoate + holo-[ACP] + H(+)</text>
        <dbReference type="Rhea" id="RHEA:41932"/>
        <dbReference type="Rhea" id="RHEA-COMP:9652"/>
        <dbReference type="Rhea" id="RHEA-COMP:9685"/>
        <dbReference type="ChEBI" id="CHEBI:7896"/>
        <dbReference type="ChEBI" id="CHEBI:15377"/>
        <dbReference type="ChEBI" id="CHEBI:15378"/>
        <dbReference type="ChEBI" id="CHEBI:64479"/>
        <dbReference type="ChEBI" id="CHEBI:78483"/>
        <dbReference type="EC" id="3.1.2.14"/>
    </reaction>
    <physiologicalReaction direction="left-to-right" evidence="44">
        <dbReference type="Rhea" id="RHEA:41933"/>
    </physiologicalReaction>
</comment>
<dbReference type="SMART" id="SM00823">
    <property type="entry name" value="PKS_PP"/>
    <property type="match status" value="1"/>
</dbReference>
<dbReference type="InterPro" id="IPR001031">
    <property type="entry name" value="Thioesterase"/>
</dbReference>
<evidence type="ECO:0000256" key="34">
    <source>
        <dbReference type="ARBA" id="ARBA00047953"/>
    </source>
</evidence>
<evidence type="ECO:0000256" key="2">
    <source>
        <dbReference type="ARBA" id="ARBA00012004"/>
    </source>
</evidence>
<comment type="catalytic activity">
    <reaction evidence="29">
        <text>tetradecanoyl-[ACP] + malonyl-[ACP] + H(+) = 3-oxohexadecanoyl-[ACP] + holo-[ACP] + CO2</text>
        <dbReference type="Rhea" id="RHEA:41900"/>
        <dbReference type="Rhea" id="RHEA-COMP:9623"/>
        <dbReference type="Rhea" id="RHEA-COMP:9648"/>
        <dbReference type="Rhea" id="RHEA-COMP:9649"/>
        <dbReference type="Rhea" id="RHEA-COMP:9685"/>
        <dbReference type="ChEBI" id="CHEBI:15378"/>
        <dbReference type="ChEBI" id="CHEBI:16526"/>
        <dbReference type="ChEBI" id="CHEBI:64479"/>
        <dbReference type="ChEBI" id="CHEBI:78449"/>
        <dbReference type="ChEBI" id="CHEBI:78477"/>
        <dbReference type="ChEBI" id="CHEBI:78478"/>
    </reaction>
    <physiologicalReaction direction="left-to-right" evidence="29">
        <dbReference type="Rhea" id="RHEA:41901"/>
    </physiologicalReaction>
</comment>
<evidence type="ECO:0000256" key="39">
    <source>
        <dbReference type="ARBA" id="ARBA00048420"/>
    </source>
</evidence>
<evidence type="ECO:0000256" key="47">
    <source>
        <dbReference type="ARBA" id="ARBA00049109"/>
    </source>
</evidence>
<dbReference type="PROSITE" id="PS52019">
    <property type="entry name" value="PKS_MFAS_DH"/>
    <property type="match status" value="1"/>
</dbReference>
<evidence type="ECO:0000256" key="7">
    <source>
        <dbReference type="ARBA" id="ARBA00018769"/>
    </source>
</evidence>
<dbReference type="Gene3D" id="3.90.180.10">
    <property type="entry name" value="Medium-chain alcohol dehydrogenases, catalytic domain"/>
    <property type="match status" value="1"/>
</dbReference>
<comment type="catalytic activity">
    <reaction evidence="52">
        <text>butanoyl-[ACP] + malonyl-[ACP] + H(+) = 3-oxohexanoyl-[ACP] + holo-[ACP] + CO2</text>
        <dbReference type="Rhea" id="RHEA:41820"/>
        <dbReference type="Rhea" id="RHEA-COMP:9623"/>
        <dbReference type="Rhea" id="RHEA-COMP:9628"/>
        <dbReference type="Rhea" id="RHEA-COMP:9629"/>
        <dbReference type="Rhea" id="RHEA-COMP:9685"/>
        <dbReference type="ChEBI" id="CHEBI:15378"/>
        <dbReference type="ChEBI" id="CHEBI:16526"/>
        <dbReference type="ChEBI" id="CHEBI:64479"/>
        <dbReference type="ChEBI" id="CHEBI:78449"/>
        <dbReference type="ChEBI" id="CHEBI:78454"/>
        <dbReference type="ChEBI" id="CHEBI:78456"/>
    </reaction>
    <physiologicalReaction direction="left-to-right" evidence="52">
        <dbReference type="Rhea" id="RHEA:41821"/>
    </physiologicalReaction>
</comment>
<dbReference type="CDD" id="cd05195">
    <property type="entry name" value="enoyl_red"/>
    <property type="match status" value="1"/>
</dbReference>
<keyword evidence="10" id="KW-0808">Transferase</keyword>
<evidence type="ECO:0000256" key="32">
    <source>
        <dbReference type="ARBA" id="ARBA00047810"/>
    </source>
</evidence>
<evidence type="ECO:0000256" key="17">
    <source>
        <dbReference type="ARBA" id="ARBA00023388"/>
    </source>
</evidence>
<evidence type="ECO:0000256" key="18">
    <source>
        <dbReference type="ARBA" id="ARBA00023394"/>
    </source>
</evidence>
<evidence type="ECO:0000256" key="26">
    <source>
        <dbReference type="ARBA" id="ARBA00047394"/>
    </source>
</evidence>
<evidence type="ECO:0000256" key="1">
    <source>
        <dbReference type="ARBA" id="ARBA00005189"/>
    </source>
</evidence>
<dbReference type="Pfam" id="PF13602">
    <property type="entry name" value="ADH_zinc_N_2"/>
    <property type="match status" value="1"/>
</dbReference>
<evidence type="ECO:0000256" key="8">
    <source>
        <dbReference type="ARBA" id="ARBA00022450"/>
    </source>
</evidence>
<evidence type="ECO:0000313" key="58">
    <source>
        <dbReference type="EMBL" id="KAJ9600111.1"/>
    </source>
</evidence>
<comment type="catalytic activity">
    <reaction evidence="40">
        <text>a fatty acyl-[ACP] + malonyl-[ACP] + H(+) = a 3-oxoacyl-[ACP] + holo-[ACP] + CO2</text>
        <dbReference type="Rhea" id="RHEA:22836"/>
        <dbReference type="Rhea" id="RHEA-COMP:9623"/>
        <dbReference type="Rhea" id="RHEA-COMP:9685"/>
        <dbReference type="Rhea" id="RHEA-COMP:9916"/>
        <dbReference type="Rhea" id="RHEA-COMP:14125"/>
        <dbReference type="ChEBI" id="CHEBI:15378"/>
        <dbReference type="ChEBI" id="CHEBI:16526"/>
        <dbReference type="ChEBI" id="CHEBI:64479"/>
        <dbReference type="ChEBI" id="CHEBI:78449"/>
        <dbReference type="ChEBI" id="CHEBI:78776"/>
        <dbReference type="ChEBI" id="CHEBI:138651"/>
        <dbReference type="EC" id="2.3.1.41"/>
    </reaction>
    <physiologicalReaction direction="left-to-right" evidence="40">
        <dbReference type="Rhea" id="RHEA:22837"/>
    </physiologicalReaction>
</comment>
<comment type="catalytic activity">
    <reaction evidence="15">
        <text>(3R)-hydroxydodecanoyl-[ACP] = (2E)-dodecenoyl-[ACP] + H2O</text>
        <dbReference type="Rhea" id="RHEA:41876"/>
        <dbReference type="Rhea" id="RHEA-COMP:9642"/>
        <dbReference type="Rhea" id="RHEA-COMP:9643"/>
        <dbReference type="ChEBI" id="CHEBI:15377"/>
        <dbReference type="ChEBI" id="CHEBI:78470"/>
        <dbReference type="ChEBI" id="CHEBI:78472"/>
    </reaction>
    <physiologicalReaction direction="left-to-right" evidence="15">
        <dbReference type="Rhea" id="RHEA:41877"/>
    </physiologicalReaction>
</comment>
<comment type="catalytic activity">
    <reaction evidence="43">
        <text>holo-[ACP] + acetyl-CoA = acetyl-[ACP] + CoA</text>
        <dbReference type="Rhea" id="RHEA:41788"/>
        <dbReference type="Rhea" id="RHEA-COMP:9621"/>
        <dbReference type="Rhea" id="RHEA-COMP:9685"/>
        <dbReference type="ChEBI" id="CHEBI:57287"/>
        <dbReference type="ChEBI" id="CHEBI:57288"/>
        <dbReference type="ChEBI" id="CHEBI:64479"/>
        <dbReference type="ChEBI" id="CHEBI:78446"/>
        <dbReference type="EC" id="2.3.1.38"/>
    </reaction>
    <physiologicalReaction direction="left-to-right" evidence="43">
        <dbReference type="Rhea" id="RHEA:41789"/>
    </physiologicalReaction>
</comment>
<evidence type="ECO:0000256" key="35">
    <source>
        <dbReference type="ARBA" id="ARBA00047961"/>
    </source>
</evidence>
<dbReference type="FunFam" id="3.40.50.720:FF:000209">
    <property type="entry name" value="Polyketide synthase Pks12"/>
    <property type="match status" value="1"/>
</dbReference>
<dbReference type="InterPro" id="IPR013968">
    <property type="entry name" value="PKS_KR"/>
</dbReference>
<keyword evidence="8" id="KW-0596">Phosphopantetheine</keyword>
<evidence type="ECO:0000259" key="56">
    <source>
        <dbReference type="PROSITE" id="PS50075"/>
    </source>
</evidence>
<dbReference type="PROSITE" id="PS50075">
    <property type="entry name" value="CARRIER"/>
    <property type="match status" value="1"/>
</dbReference>
<comment type="catalytic activity">
    <reaction evidence="38">
        <text>tetradecanoyl-[ACP] + H2O = tetradecanoate + holo-[ACP] + H(+)</text>
        <dbReference type="Rhea" id="RHEA:30123"/>
        <dbReference type="Rhea" id="RHEA-COMP:9648"/>
        <dbReference type="Rhea" id="RHEA-COMP:9685"/>
        <dbReference type="ChEBI" id="CHEBI:15377"/>
        <dbReference type="ChEBI" id="CHEBI:15378"/>
        <dbReference type="ChEBI" id="CHEBI:30807"/>
        <dbReference type="ChEBI" id="CHEBI:64479"/>
        <dbReference type="ChEBI" id="CHEBI:78477"/>
        <dbReference type="EC" id="3.1.2.14"/>
    </reaction>
    <physiologicalReaction direction="left-to-right" evidence="38">
        <dbReference type="Rhea" id="RHEA:30124"/>
    </physiologicalReaction>
</comment>
<comment type="catalytic activity">
    <reaction evidence="47">
        <text>decanoyl-[ACP] + malonyl-[ACP] + H(+) = 3-oxododecanoyl-[ACP] + holo-[ACP] + CO2</text>
        <dbReference type="Rhea" id="RHEA:41868"/>
        <dbReference type="Rhea" id="RHEA-COMP:9623"/>
        <dbReference type="Rhea" id="RHEA-COMP:9640"/>
        <dbReference type="Rhea" id="RHEA-COMP:9641"/>
        <dbReference type="Rhea" id="RHEA-COMP:9685"/>
        <dbReference type="ChEBI" id="CHEBI:15378"/>
        <dbReference type="ChEBI" id="CHEBI:16526"/>
        <dbReference type="ChEBI" id="CHEBI:64479"/>
        <dbReference type="ChEBI" id="CHEBI:78449"/>
        <dbReference type="ChEBI" id="CHEBI:78468"/>
        <dbReference type="ChEBI" id="CHEBI:78469"/>
    </reaction>
    <physiologicalReaction direction="left-to-right" evidence="47">
        <dbReference type="Rhea" id="RHEA:41869"/>
    </physiologicalReaction>
</comment>
<dbReference type="Pfam" id="PF00698">
    <property type="entry name" value="Acyl_transf_1"/>
    <property type="match status" value="1"/>
</dbReference>
<dbReference type="EC" id="1.3.1.39" evidence="2"/>
<evidence type="ECO:0000256" key="23">
    <source>
        <dbReference type="ARBA" id="ARBA00023442"/>
    </source>
</evidence>
<evidence type="ECO:0000256" key="36">
    <source>
        <dbReference type="ARBA" id="ARBA00048051"/>
    </source>
</evidence>
<evidence type="ECO:0000256" key="3">
    <source>
        <dbReference type="ARBA" id="ARBA00012480"/>
    </source>
</evidence>
<dbReference type="Gene3D" id="3.30.70.3290">
    <property type="match status" value="1"/>
</dbReference>
<evidence type="ECO:0000256" key="44">
    <source>
        <dbReference type="ARBA" id="ARBA00048704"/>
    </source>
</evidence>
<comment type="catalytic activity">
    <reaction evidence="51">
        <text>3-oxooctanoyl-[ACP] + NADPH + H(+) = (3R)-hydroxyoctanoyl-[ACP] + NADP(+)</text>
        <dbReference type="Rhea" id="RHEA:41840"/>
        <dbReference type="Rhea" id="RHEA-COMP:9633"/>
        <dbReference type="Rhea" id="RHEA-COMP:9634"/>
        <dbReference type="ChEBI" id="CHEBI:15378"/>
        <dbReference type="ChEBI" id="CHEBI:57783"/>
        <dbReference type="ChEBI" id="CHEBI:58349"/>
        <dbReference type="ChEBI" id="CHEBI:78460"/>
        <dbReference type="ChEBI" id="CHEBI:78461"/>
    </reaction>
    <physiologicalReaction direction="left-to-right" evidence="51">
        <dbReference type="Rhea" id="RHEA:41841"/>
    </physiologicalReaction>
</comment>
<evidence type="ECO:0000256" key="51">
    <source>
        <dbReference type="ARBA" id="ARBA00049422"/>
    </source>
</evidence>
<evidence type="ECO:0000256" key="48">
    <source>
        <dbReference type="ARBA" id="ARBA00049171"/>
    </source>
</evidence>
<dbReference type="Proteomes" id="UP001233999">
    <property type="component" value="Unassembled WGS sequence"/>
</dbReference>
<dbReference type="GO" id="GO:0019171">
    <property type="term" value="F:(3R)-hydroxyacyl-[acyl-carrier-protein] dehydratase activity"/>
    <property type="evidence" value="ECO:0007669"/>
    <property type="project" value="UniProtKB-EC"/>
</dbReference>
<dbReference type="GO" id="GO:0141148">
    <property type="term" value="F:enoyl-[acyl-carrier-protein] reductase (NADPH) activity"/>
    <property type="evidence" value="ECO:0007669"/>
    <property type="project" value="UniProtKB-EC"/>
</dbReference>
<dbReference type="EC" id="2.3.1.85" evidence="4"/>
<comment type="catalytic activity">
    <reaction evidence="54">
        <text>octanoyl-[ACP] + malonyl-[ACP] + H(+) = 3-oxodecanoyl-[ACP] + holo-[ACP] + CO2</text>
        <dbReference type="Rhea" id="RHEA:41852"/>
        <dbReference type="Rhea" id="RHEA-COMP:9623"/>
        <dbReference type="Rhea" id="RHEA-COMP:9636"/>
        <dbReference type="Rhea" id="RHEA-COMP:9637"/>
        <dbReference type="Rhea" id="RHEA-COMP:9685"/>
        <dbReference type="ChEBI" id="CHEBI:15378"/>
        <dbReference type="ChEBI" id="CHEBI:16526"/>
        <dbReference type="ChEBI" id="CHEBI:64479"/>
        <dbReference type="ChEBI" id="CHEBI:78449"/>
        <dbReference type="ChEBI" id="CHEBI:78463"/>
        <dbReference type="ChEBI" id="CHEBI:78464"/>
    </reaction>
    <physiologicalReaction direction="left-to-right" evidence="54">
        <dbReference type="Rhea" id="RHEA:41853"/>
    </physiologicalReaction>
</comment>
<evidence type="ECO:0000256" key="5">
    <source>
        <dbReference type="ARBA" id="ARBA00012948"/>
    </source>
</evidence>
<comment type="catalytic activity">
    <reaction evidence="20">
        <text>(3R)-hydroxyoctadecanoyl-[ACP] = (2E)-octadecenoyl-[ACP] + H2O</text>
        <dbReference type="Rhea" id="RHEA:41924"/>
        <dbReference type="Rhea" id="RHEA-COMP:9654"/>
        <dbReference type="Rhea" id="RHEA-COMP:9655"/>
        <dbReference type="ChEBI" id="CHEBI:15377"/>
        <dbReference type="ChEBI" id="CHEBI:78488"/>
        <dbReference type="ChEBI" id="CHEBI:78489"/>
    </reaction>
    <physiologicalReaction direction="left-to-right" evidence="20">
        <dbReference type="Rhea" id="RHEA:41925"/>
    </physiologicalReaction>
</comment>
<evidence type="ECO:0000256" key="43">
    <source>
        <dbReference type="ARBA" id="ARBA00048691"/>
    </source>
</evidence>
<dbReference type="InterPro" id="IPR049391">
    <property type="entry name" value="FAS_pseudo-KR"/>
</dbReference>
<comment type="catalytic activity">
    <reaction evidence="27">
        <text>a (3R)-hydroxyacyl-[ACP] + NADP(+) = a 3-oxoacyl-[ACP] + NADPH + H(+)</text>
        <dbReference type="Rhea" id="RHEA:17397"/>
        <dbReference type="Rhea" id="RHEA-COMP:9916"/>
        <dbReference type="Rhea" id="RHEA-COMP:9945"/>
        <dbReference type="ChEBI" id="CHEBI:15378"/>
        <dbReference type="ChEBI" id="CHEBI:57783"/>
        <dbReference type="ChEBI" id="CHEBI:58349"/>
        <dbReference type="ChEBI" id="CHEBI:78776"/>
        <dbReference type="ChEBI" id="CHEBI:78827"/>
        <dbReference type="EC" id="1.1.1.100"/>
    </reaction>
    <physiologicalReaction direction="right-to-left" evidence="27">
        <dbReference type="Rhea" id="RHEA:17399"/>
    </physiologicalReaction>
</comment>
<feature type="region of interest" description="N-terminal hotdog fold" evidence="55">
    <location>
        <begin position="206"/>
        <end position="330"/>
    </location>
</feature>
<comment type="catalytic activity">
    <reaction evidence="45">
        <text>3-oxotetradecanoyl-[ACP] + NADPH + H(+) = (3R)-hydroxytetradecanoyl-[ACP] + NADP(+)</text>
        <dbReference type="Rhea" id="RHEA:41888"/>
        <dbReference type="Rhea" id="RHEA-COMP:9645"/>
        <dbReference type="Rhea" id="RHEA-COMP:9646"/>
        <dbReference type="ChEBI" id="CHEBI:15378"/>
        <dbReference type="ChEBI" id="CHEBI:57783"/>
        <dbReference type="ChEBI" id="CHEBI:58349"/>
        <dbReference type="ChEBI" id="CHEBI:78473"/>
        <dbReference type="ChEBI" id="CHEBI:78474"/>
    </reaction>
    <physiologicalReaction direction="left-to-right" evidence="45">
        <dbReference type="Rhea" id="RHEA:41889"/>
    </physiologicalReaction>
</comment>
<evidence type="ECO:0000256" key="12">
    <source>
        <dbReference type="ARBA" id="ARBA00022898"/>
    </source>
</evidence>
<evidence type="ECO:0000256" key="6">
    <source>
        <dbReference type="ARBA" id="ARBA00013191"/>
    </source>
</evidence>
<comment type="catalytic activity">
    <reaction evidence="25">
        <text>3-oxooctadecanoyl-[ACP] + NADPH + H(+) = (3R)-hydroxyoctadecanoyl-[ACP] + NADP(+)</text>
        <dbReference type="Rhea" id="RHEA:41920"/>
        <dbReference type="Rhea" id="RHEA-COMP:9653"/>
        <dbReference type="Rhea" id="RHEA-COMP:9654"/>
        <dbReference type="ChEBI" id="CHEBI:15378"/>
        <dbReference type="ChEBI" id="CHEBI:57783"/>
        <dbReference type="ChEBI" id="CHEBI:58349"/>
        <dbReference type="ChEBI" id="CHEBI:78487"/>
        <dbReference type="ChEBI" id="CHEBI:78488"/>
    </reaction>
    <physiologicalReaction direction="left-to-right" evidence="25">
        <dbReference type="Rhea" id="RHEA:41921"/>
    </physiologicalReaction>
</comment>
<evidence type="ECO:0000256" key="20">
    <source>
        <dbReference type="ARBA" id="ARBA00023399"/>
    </source>
</evidence>
<organism evidence="58 59">
    <name type="scientific">Diploptera punctata</name>
    <name type="common">Pacific beetle cockroach</name>
    <dbReference type="NCBI Taxonomy" id="6984"/>
    <lineage>
        <taxon>Eukaryota</taxon>
        <taxon>Metazoa</taxon>
        <taxon>Ecdysozoa</taxon>
        <taxon>Arthropoda</taxon>
        <taxon>Hexapoda</taxon>
        <taxon>Insecta</taxon>
        <taxon>Pterygota</taxon>
        <taxon>Neoptera</taxon>
        <taxon>Polyneoptera</taxon>
        <taxon>Dictyoptera</taxon>
        <taxon>Blattodea</taxon>
        <taxon>Blaberoidea</taxon>
        <taxon>Blaberidae</taxon>
        <taxon>Diplopterinae</taxon>
        <taxon>Diploptera</taxon>
    </lineage>
</organism>
<evidence type="ECO:0000256" key="38">
    <source>
        <dbReference type="ARBA" id="ARBA00048289"/>
    </source>
</evidence>
<dbReference type="InterPro" id="IPR014043">
    <property type="entry name" value="Acyl_transferase_dom"/>
</dbReference>
<dbReference type="Gene3D" id="1.10.1200.10">
    <property type="entry name" value="ACP-like"/>
    <property type="match status" value="1"/>
</dbReference>
<keyword evidence="59" id="KW-1185">Reference proteome</keyword>
<evidence type="ECO:0000256" key="4">
    <source>
        <dbReference type="ARBA" id="ARBA00012873"/>
    </source>
</evidence>
<evidence type="ECO:0000256" key="11">
    <source>
        <dbReference type="ARBA" id="ARBA00022799"/>
    </source>
</evidence>
<comment type="catalytic activity">
    <reaction evidence="49">
        <text>3-oxododecanoyl-[ACP] + NADPH + H(+) = (3R)-hydroxydodecanoyl-[ACP] + NADP(+)</text>
        <dbReference type="Rhea" id="RHEA:41872"/>
        <dbReference type="Rhea" id="RHEA-COMP:9641"/>
        <dbReference type="Rhea" id="RHEA-COMP:9642"/>
        <dbReference type="ChEBI" id="CHEBI:15378"/>
        <dbReference type="ChEBI" id="CHEBI:57783"/>
        <dbReference type="ChEBI" id="CHEBI:58349"/>
        <dbReference type="ChEBI" id="CHEBI:78469"/>
        <dbReference type="ChEBI" id="CHEBI:78470"/>
    </reaction>
    <physiologicalReaction direction="left-to-right" evidence="49">
        <dbReference type="Rhea" id="RHEA:41873"/>
    </physiologicalReaction>
</comment>
<comment type="catalytic activity">
    <reaction evidence="37">
        <text>(2E)-dodecenoyl-[ACP] + NADPH + H(+) = dodecanoyl-[ACP] + NADP(+)</text>
        <dbReference type="Rhea" id="RHEA:41880"/>
        <dbReference type="Rhea" id="RHEA-COMP:9643"/>
        <dbReference type="Rhea" id="RHEA-COMP:9644"/>
        <dbReference type="ChEBI" id="CHEBI:15378"/>
        <dbReference type="ChEBI" id="CHEBI:57783"/>
        <dbReference type="ChEBI" id="CHEBI:58349"/>
        <dbReference type="ChEBI" id="CHEBI:65264"/>
        <dbReference type="ChEBI" id="CHEBI:78472"/>
    </reaction>
    <physiologicalReaction direction="left-to-right" evidence="37">
        <dbReference type="Rhea" id="RHEA:41881"/>
    </physiologicalReaction>
</comment>
<sequence>MTLKLFAKMGQIHALYQDLKNLWEQFLKMLQQKGILTQRVKTANTVYHSKVISSIAPVLLQYLKKIIPNPKQRSSRWLSSSVSGSAPLAALCSAEYYTNNLLNTVLFDQAMKHIPVNAIVIEISPHGFMHNVMNQSVCKTVTHISLTQYGHEDNVCMILTSLGRLFELGLQLQLTQLYPPVQYPVSRGTPMISPLVRWIHSQDWYVPLYESVQNIMGGETSVKINIQEEENEHLSGHVIDGRNLFPAMGYMVLVWDYFSRRNGNSRIEEPVIFKNLRFHRATNIPKEGNIEFTIALQRVSGKFEIMEGGAIVVSGRVHSPEDISQEMVDVESLEEELEKKQVNGLIDLNSRDIYKELRLRGYNYCGLFRSLVSVDNKAERGIIKWCDNWIAFMDNMLQMKILQGDSRCLFVPTFMRKVTIDVKKHIAYLKKCEAATGKPDIPVYSSFDLNLIWSGGIQIEGMKANAIARRKPLSEPVLEKYIFVANTEPEEVDMNTTLRICMHIALENLFGNQVKTLELYKQDKTLLSPQIVHILGDLPLIQADITILADPDDPAFSDLDVVGYKIEDRKLSNETNCILIIASEILQDPELLKIAINALAEGACILTREKLNMKQTVDSTSGVEIIFQKSMDDEIFVLLKKKLLVVDPIIIEVKNDNYDWLPKVQTAINNNSNQHILLVAQGEEINGILGLVNCIRKEPGGENVRCVFIPDKMAPKFDYNLKFYRDQLNKDIAVNIYKNGKWGTYRHIPLECNALVTVPYAYCNVLIRGDLSTLKWIEGNLDTKRCLNNSDEELIYIYYSPLNFRDVMTATGKISLETLFVDKIKDCDQGMEFSGRDQTGRRVMGMLENKSFATMAIANTHLVWDVPDHWSLEEAATVPVVYSTVYYALTSGGQLKKGDSILIHAGSGGVGQAAISVCLHAGCIVYTTVGTPEKREFIKNQFPQLTDENIGNSRDTSFEELIMVQTKGRGVDIVLNSLAEEKLQASLRCLAVGGRFLEIGKFDLESNNFIGMELFLKQTSFHGIMLDLIFKCSDDEKIKLHKLVSDGIKSGAVRPLTRTIFPYSDVEQAFRYLAAGKHIGKVLLQIRPEETEKLVPPVPLLIDAIPRYICLPDNTYIITGGLGGLGLELADWLVLRGARKLILTSRTGLRTGYQSSRIRIWQRHGVKVQISLADITTETGVKELLSEAIKLGPVDAIFNLAVVLKDALLVNQTEENFIESAGPKPIATHYLDVLSRKLCPELRHFVVFSSVSCGRGNAGQTNYGMNNSIMERICEARVRDGLPALAVQWGAVGDVGLVADMQEENTEIVIGGTLPQKINSCLEELDRFLKQPHPVVASMVVAEKRAGRSNSVDVVSSISNILGITDLKGVSLHVTLVELGMDSMMAVEIKQVLEREFEIFLTPQEIRKLTLTTLKELSQAKKETEPKAVEPDLSGLQLLLHTVGDEKFVKESVLHLPSAIDTDNGPILIMLPGVEGTAGVLKSVAKNLKYKLFCLQYGYDTGETIQEIALSLLQRIEKILPPNSTFDLLGYSFGGLLALEMAHHLEKNGWEGHVHLIDSAPYYSKNMYIASLGTNEDKLEINLLHAIWAILAQNYSSSEFKEKLAEQLSHLKTYREKLDHFLTLIPPTDYSLDHLRNIGMSSYIRLKALGKYDWTHEEKIKSKTTLIRPTAVSLVGDKDYGLSKICEKTVDVSFVTGNHVTVLDNEETAVVINSYLTNKC</sequence>
<dbReference type="FunFam" id="1.10.1200.10:FF:000013">
    <property type="entry name" value="Fatty acid synthase"/>
    <property type="match status" value="1"/>
</dbReference>
<evidence type="ECO:0000256" key="49">
    <source>
        <dbReference type="ARBA" id="ARBA00049263"/>
    </source>
</evidence>
<evidence type="ECO:0000256" key="10">
    <source>
        <dbReference type="ARBA" id="ARBA00022679"/>
    </source>
</evidence>
<evidence type="ECO:0000256" key="14">
    <source>
        <dbReference type="ARBA" id="ARBA00023332"/>
    </source>
</evidence>
<dbReference type="EMBL" id="JASPKZ010000448">
    <property type="protein sequence ID" value="KAJ9600111.1"/>
    <property type="molecule type" value="Genomic_DNA"/>
</dbReference>
<evidence type="ECO:0000256" key="27">
    <source>
        <dbReference type="ARBA" id="ARBA00047400"/>
    </source>
</evidence>
<comment type="catalytic activity">
    <reaction evidence="17">
        <text>(3R)-hydroxydecanoyl-[ACP] = (2E)-decenoyl-[ACP] + H2O</text>
        <dbReference type="Rhea" id="RHEA:41860"/>
        <dbReference type="Rhea" id="RHEA-COMP:9638"/>
        <dbReference type="Rhea" id="RHEA-COMP:9639"/>
        <dbReference type="ChEBI" id="CHEBI:15377"/>
        <dbReference type="ChEBI" id="CHEBI:78466"/>
        <dbReference type="ChEBI" id="CHEBI:78467"/>
    </reaction>
    <physiologicalReaction direction="left-to-right" evidence="17">
        <dbReference type="Rhea" id="RHEA:41861"/>
    </physiologicalReaction>
</comment>
<dbReference type="InterPro" id="IPR020806">
    <property type="entry name" value="PKS_PP-bd"/>
</dbReference>
<comment type="catalytic activity">
    <reaction evidence="19">
        <text>(3R)-hydroxytetradecanoyl-[ACP] = (2E)-tetradecenoyl-[ACP] + H2O</text>
        <dbReference type="Rhea" id="RHEA:41892"/>
        <dbReference type="Rhea" id="RHEA-COMP:9646"/>
        <dbReference type="Rhea" id="RHEA-COMP:9647"/>
        <dbReference type="ChEBI" id="CHEBI:15377"/>
        <dbReference type="ChEBI" id="CHEBI:78474"/>
        <dbReference type="ChEBI" id="CHEBI:78475"/>
    </reaction>
    <physiologicalReaction direction="left-to-right" evidence="19">
        <dbReference type="Rhea" id="RHEA:41893"/>
    </physiologicalReaction>
</comment>
<evidence type="ECO:0000256" key="53">
    <source>
        <dbReference type="ARBA" id="ARBA00049521"/>
    </source>
</evidence>
<evidence type="ECO:0000256" key="37">
    <source>
        <dbReference type="ARBA" id="ARBA00048281"/>
    </source>
</evidence>
<dbReference type="GO" id="GO:0004313">
    <property type="term" value="F:[acyl-carrier-protein] S-acetyltransferase activity"/>
    <property type="evidence" value="ECO:0007669"/>
    <property type="project" value="UniProtKB-EC"/>
</dbReference>
<evidence type="ECO:0000256" key="25">
    <source>
        <dbReference type="ARBA" id="ARBA00047300"/>
    </source>
</evidence>
<evidence type="ECO:0000256" key="41">
    <source>
        <dbReference type="ARBA" id="ARBA00048571"/>
    </source>
</evidence>
<comment type="catalytic activity">
    <reaction evidence="18">
        <text>a (3R)-hydroxyacyl-[ACP] = a (2E)-enoyl-[ACP] + H2O</text>
        <dbReference type="Rhea" id="RHEA:13097"/>
        <dbReference type="Rhea" id="RHEA-COMP:9925"/>
        <dbReference type="Rhea" id="RHEA-COMP:9945"/>
        <dbReference type="ChEBI" id="CHEBI:15377"/>
        <dbReference type="ChEBI" id="CHEBI:78784"/>
        <dbReference type="ChEBI" id="CHEBI:78827"/>
        <dbReference type="EC" id="4.2.1.59"/>
    </reaction>
    <physiologicalReaction direction="left-to-right" evidence="18">
        <dbReference type="Rhea" id="RHEA:13098"/>
    </physiologicalReaction>
</comment>
<dbReference type="GO" id="GO:0004312">
    <property type="term" value="F:fatty acid synthase activity"/>
    <property type="evidence" value="ECO:0007669"/>
    <property type="project" value="UniProtKB-EC"/>
</dbReference>
<name>A0AAD8AJC6_DIPPU</name>
<comment type="catalytic activity">
    <reaction evidence="24">
        <text>acetyl-CoA + n malonyl-CoA + 2n NADPH + 2n H(+) = a long-chain fatty acid + (n+1) CoA + n CO2 + 2n NADP(+).</text>
        <dbReference type="EC" id="2.3.1.85"/>
    </reaction>
</comment>
<evidence type="ECO:0000256" key="30">
    <source>
        <dbReference type="ARBA" id="ARBA00047500"/>
    </source>
</evidence>
<dbReference type="InterPro" id="IPR009081">
    <property type="entry name" value="PP-bd_ACP"/>
</dbReference>
<comment type="catalytic activity">
    <reaction evidence="39">
        <text>(2E)-octenoyl-[ACP] + NADPH + H(+) = octanoyl-[ACP] + NADP(+)</text>
        <dbReference type="Rhea" id="RHEA:41848"/>
        <dbReference type="Rhea" id="RHEA-COMP:9635"/>
        <dbReference type="Rhea" id="RHEA-COMP:9636"/>
        <dbReference type="ChEBI" id="CHEBI:15378"/>
        <dbReference type="ChEBI" id="CHEBI:57783"/>
        <dbReference type="ChEBI" id="CHEBI:58349"/>
        <dbReference type="ChEBI" id="CHEBI:78462"/>
        <dbReference type="ChEBI" id="CHEBI:78463"/>
    </reaction>
    <physiologicalReaction direction="left-to-right" evidence="39">
        <dbReference type="Rhea" id="RHEA:41849"/>
    </physiologicalReaction>
</comment>
<dbReference type="InterPro" id="IPR011032">
    <property type="entry name" value="GroES-like_sf"/>
</dbReference>
<dbReference type="SUPFAM" id="SSF51735">
    <property type="entry name" value="NAD(P)-binding Rossmann-fold domains"/>
    <property type="match status" value="2"/>
</dbReference>
<comment type="catalytic activity">
    <reaction evidence="14">
        <text>(3R)-hydroxyoctanoyl-[ACP] = (2E)-octenoyl-[ACP] + H2O</text>
        <dbReference type="Rhea" id="RHEA:41844"/>
        <dbReference type="Rhea" id="RHEA-COMP:9634"/>
        <dbReference type="Rhea" id="RHEA-COMP:9635"/>
        <dbReference type="ChEBI" id="CHEBI:15377"/>
        <dbReference type="ChEBI" id="CHEBI:78461"/>
        <dbReference type="ChEBI" id="CHEBI:78462"/>
    </reaction>
    <physiologicalReaction direction="left-to-right" evidence="14">
        <dbReference type="Rhea" id="RHEA:41845"/>
    </physiologicalReaction>
</comment>
<comment type="catalytic activity">
    <reaction evidence="50">
        <text>3-oxohexadecanoyl-[ACP] + NADPH + H(+) = (3R)-hydroxyhexadecanoyl-[ACP] + NADP(+)</text>
        <dbReference type="Rhea" id="RHEA:41904"/>
        <dbReference type="Rhea" id="RHEA-COMP:9649"/>
        <dbReference type="Rhea" id="RHEA-COMP:9650"/>
        <dbReference type="ChEBI" id="CHEBI:15378"/>
        <dbReference type="ChEBI" id="CHEBI:57783"/>
        <dbReference type="ChEBI" id="CHEBI:58349"/>
        <dbReference type="ChEBI" id="CHEBI:78478"/>
        <dbReference type="ChEBI" id="CHEBI:78480"/>
    </reaction>
    <physiologicalReaction direction="left-to-right" evidence="50">
        <dbReference type="Rhea" id="RHEA:41905"/>
    </physiologicalReaction>
</comment>
<comment type="catalytic activity">
    <reaction evidence="26">
        <text>hexanoyl-[ACP] + malonyl-[ACP] + H(+) = 3-oxooctanoyl-[ACP] + holo-[ACP] + CO2</text>
        <dbReference type="Rhea" id="RHEA:41836"/>
        <dbReference type="Rhea" id="RHEA-COMP:9623"/>
        <dbReference type="Rhea" id="RHEA-COMP:9632"/>
        <dbReference type="Rhea" id="RHEA-COMP:9633"/>
        <dbReference type="Rhea" id="RHEA-COMP:9685"/>
        <dbReference type="ChEBI" id="CHEBI:15378"/>
        <dbReference type="ChEBI" id="CHEBI:16526"/>
        <dbReference type="ChEBI" id="CHEBI:64479"/>
        <dbReference type="ChEBI" id="CHEBI:78449"/>
        <dbReference type="ChEBI" id="CHEBI:78459"/>
        <dbReference type="ChEBI" id="CHEBI:78460"/>
    </reaction>
    <physiologicalReaction direction="left-to-right" evidence="26">
        <dbReference type="Rhea" id="RHEA:41837"/>
    </physiologicalReaction>
</comment>
<feature type="active site" description="Proton acceptor; for dehydratase activity" evidence="55">
    <location>
        <position position="237"/>
    </location>
</feature>
<dbReference type="SUPFAM" id="SSF52151">
    <property type="entry name" value="FabD/lysophospholipase-like"/>
    <property type="match status" value="1"/>
</dbReference>
<dbReference type="SMART" id="SM00822">
    <property type="entry name" value="PKS_KR"/>
    <property type="match status" value="1"/>
</dbReference>
<dbReference type="InterPro" id="IPR029058">
    <property type="entry name" value="AB_hydrolase_fold"/>
</dbReference>
<evidence type="ECO:0000256" key="46">
    <source>
        <dbReference type="ARBA" id="ARBA00049019"/>
    </source>
</evidence>
<evidence type="ECO:0000256" key="24">
    <source>
        <dbReference type="ARBA" id="ARBA00044883"/>
    </source>
</evidence>